<feature type="coiled-coil region" evidence="10">
    <location>
        <begin position="337"/>
        <end position="364"/>
    </location>
</feature>
<reference evidence="12" key="1">
    <citation type="submission" date="2020-08" db="EMBL/GenBank/DDBJ databases">
        <title>Genome public.</title>
        <authorList>
            <person name="Liu C."/>
            <person name="Sun Q."/>
        </authorList>
    </citation>
    <scope>NUCLEOTIDE SEQUENCE</scope>
    <source>
        <strain evidence="12">BX7</strain>
    </source>
</reference>
<evidence type="ECO:0000256" key="4">
    <source>
        <dbReference type="ARBA" id="ARBA00022741"/>
    </source>
</evidence>
<evidence type="ECO:0000259" key="11">
    <source>
        <dbReference type="Pfam" id="PF02463"/>
    </source>
</evidence>
<accession>A0A926DAR7</accession>
<dbReference type="NCBIfam" id="NF008121">
    <property type="entry name" value="PRK10869.1"/>
    <property type="match status" value="1"/>
</dbReference>
<dbReference type="Pfam" id="PF02463">
    <property type="entry name" value="SMC_N"/>
    <property type="match status" value="1"/>
</dbReference>
<dbReference type="Gene3D" id="3.40.50.300">
    <property type="entry name" value="P-loop containing nucleotide triphosphate hydrolases"/>
    <property type="match status" value="2"/>
</dbReference>
<dbReference type="GO" id="GO:0006281">
    <property type="term" value="P:DNA repair"/>
    <property type="evidence" value="ECO:0007669"/>
    <property type="project" value="UniProtKB-KW"/>
</dbReference>
<feature type="domain" description="RecF/RecN/SMC N-terminal" evidence="11">
    <location>
        <begin position="2"/>
        <end position="518"/>
    </location>
</feature>
<dbReference type="InterPro" id="IPR004604">
    <property type="entry name" value="DNA_recomb/repair_RecN"/>
</dbReference>
<dbReference type="EMBL" id="JACRSP010000001">
    <property type="protein sequence ID" value="MBC8535555.1"/>
    <property type="molecule type" value="Genomic_DNA"/>
</dbReference>
<dbReference type="AlphaFoldDB" id="A0A926DAR7"/>
<dbReference type="GO" id="GO:0006310">
    <property type="term" value="P:DNA recombination"/>
    <property type="evidence" value="ECO:0007669"/>
    <property type="project" value="InterPro"/>
</dbReference>
<dbReference type="GO" id="GO:0005524">
    <property type="term" value="F:ATP binding"/>
    <property type="evidence" value="ECO:0007669"/>
    <property type="project" value="UniProtKB-KW"/>
</dbReference>
<evidence type="ECO:0000313" key="13">
    <source>
        <dbReference type="Proteomes" id="UP000620366"/>
    </source>
</evidence>
<comment type="function">
    <text evidence="1 9">May be involved in recombinational repair of damaged DNA.</text>
</comment>
<sequence>MLTKLYIENIAIIETVTIDFEDGFSVLTGETGAGKSILIDAINMVLGERSSRELIRSGARSALVMAEFEHLPVAALHTLSEAGYAPDEEGKVLLSREMTADGKNTCRIGGRPASVAVLREVGGYLVNIHGQHDNQALLQPEQHIHFLDRYAGNAALLAQYGEAYRRAVSLEREIAKLTMDDQEKNRRIELLRYQLDEIAAADLKPGEEQELAEKQSLLANSQRIMEGAGAAYQLLAGDEETTAQQLLGQASKALASIAGYAPKLSELSERTTELSVLAQDVAGELADFLAGAECDPGELDRIELRLDQIYRLKKKYGDSVEEILQYADTISAELDEITFSEEKLTKLKAQYESARGEMIRLAQELCESRRAAAKGLESAIAQELSYLDMPNVTFVVQQDMRYSGEAIDYAPLGCDKIEFLISSNLGQQARPLAKIASGGELSRTMLALKSILAKGDDTSTLIFDEIDTGVSGRAAEKIGRKLRAIAADKQVICVTHLSQIAALADHQYLIEKTSDQTSTHTDVRHLDRDGRVRELARLISGATITELALRNAQEMLNTIEKSLEE</sequence>
<evidence type="ECO:0000313" key="12">
    <source>
        <dbReference type="EMBL" id="MBC8535555.1"/>
    </source>
</evidence>
<keyword evidence="7 9" id="KW-0234">DNA repair</keyword>
<organism evidence="12 13">
    <name type="scientific">Feifania hominis</name>
    <dbReference type="NCBI Taxonomy" id="2763660"/>
    <lineage>
        <taxon>Bacteria</taxon>
        <taxon>Bacillati</taxon>
        <taxon>Bacillota</taxon>
        <taxon>Clostridia</taxon>
        <taxon>Eubacteriales</taxon>
        <taxon>Feifaniaceae</taxon>
        <taxon>Feifania</taxon>
    </lineage>
</organism>
<dbReference type="FunFam" id="3.40.50.300:FF:000356">
    <property type="entry name" value="DNA repair protein RecN"/>
    <property type="match status" value="1"/>
</dbReference>
<dbReference type="InterPro" id="IPR003395">
    <property type="entry name" value="RecF/RecN/SMC_N"/>
</dbReference>
<gene>
    <name evidence="12" type="primary">recN</name>
    <name evidence="12" type="ORF">H8695_02445</name>
</gene>
<dbReference type="PANTHER" id="PTHR11059">
    <property type="entry name" value="DNA REPAIR PROTEIN RECN"/>
    <property type="match status" value="1"/>
</dbReference>
<dbReference type="InterPro" id="IPR027417">
    <property type="entry name" value="P-loop_NTPase"/>
</dbReference>
<evidence type="ECO:0000256" key="3">
    <source>
        <dbReference type="ARBA" id="ARBA00021315"/>
    </source>
</evidence>
<keyword evidence="5 9" id="KW-0227">DNA damage</keyword>
<keyword evidence="4" id="KW-0547">Nucleotide-binding</keyword>
<evidence type="ECO:0000256" key="10">
    <source>
        <dbReference type="SAM" id="Coils"/>
    </source>
</evidence>
<keyword evidence="13" id="KW-1185">Reference proteome</keyword>
<evidence type="ECO:0000256" key="7">
    <source>
        <dbReference type="ARBA" id="ARBA00023204"/>
    </source>
</evidence>
<evidence type="ECO:0000256" key="6">
    <source>
        <dbReference type="ARBA" id="ARBA00022840"/>
    </source>
</evidence>
<dbReference type="FunFam" id="3.40.50.300:FF:000319">
    <property type="entry name" value="DNA repair protein RecN"/>
    <property type="match status" value="1"/>
</dbReference>
<evidence type="ECO:0000256" key="5">
    <source>
        <dbReference type="ARBA" id="ARBA00022763"/>
    </source>
</evidence>
<evidence type="ECO:0000256" key="8">
    <source>
        <dbReference type="ARBA" id="ARBA00033408"/>
    </source>
</evidence>
<protein>
    <recommendedName>
        <fullName evidence="3 9">DNA repair protein RecN</fullName>
    </recommendedName>
    <alternativeName>
        <fullName evidence="8 9">Recombination protein N</fullName>
    </alternativeName>
</protein>
<evidence type="ECO:0000256" key="1">
    <source>
        <dbReference type="ARBA" id="ARBA00003618"/>
    </source>
</evidence>
<dbReference type="Proteomes" id="UP000620366">
    <property type="component" value="Unassembled WGS sequence"/>
</dbReference>
<comment type="similarity">
    <text evidence="2 9">Belongs to the RecN family.</text>
</comment>
<comment type="caution">
    <text evidence="12">The sequence shown here is derived from an EMBL/GenBank/DDBJ whole genome shotgun (WGS) entry which is preliminary data.</text>
</comment>
<dbReference type="GO" id="GO:0043590">
    <property type="term" value="C:bacterial nucleoid"/>
    <property type="evidence" value="ECO:0007669"/>
    <property type="project" value="TreeGrafter"/>
</dbReference>
<evidence type="ECO:0000256" key="9">
    <source>
        <dbReference type="PIRNR" id="PIRNR003128"/>
    </source>
</evidence>
<dbReference type="PIRSF" id="PIRSF003128">
    <property type="entry name" value="RecN"/>
    <property type="match status" value="1"/>
</dbReference>
<keyword evidence="6" id="KW-0067">ATP-binding</keyword>
<keyword evidence="10" id="KW-0175">Coiled coil</keyword>
<name>A0A926DAR7_9FIRM</name>
<proteinExistence type="inferred from homology"/>
<dbReference type="SUPFAM" id="SSF52540">
    <property type="entry name" value="P-loop containing nucleoside triphosphate hydrolases"/>
    <property type="match status" value="1"/>
</dbReference>
<dbReference type="RefSeq" id="WP_249299282.1">
    <property type="nucleotide sequence ID" value="NZ_JACRSP010000001.1"/>
</dbReference>
<evidence type="ECO:0000256" key="2">
    <source>
        <dbReference type="ARBA" id="ARBA00009441"/>
    </source>
</evidence>
<dbReference type="GO" id="GO:0009432">
    <property type="term" value="P:SOS response"/>
    <property type="evidence" value="ECO:0007669"/>
    <property type="project" value="TreeGrafter"/>
</dbReference>
<dbReference type="NCBIfam" id="TIGR00634">
    <property type="entry name" value="recN"/>
    <property type="match status" value="1"/>
</dbReference>
<dbReference type="PANTHER" id="PTHR11059:SF0">
    <property type="entry name" value="DNA REPAIR PROTEIN RECN"/>
    <property type="match status" value="1"/>
</dbReference>
<dbReference type="CDD" id="cd03241">
    <property type="entry name" value="ABC_RecN"/>
    <property type="match status" value="2"/>
</dbReference>